<keyword evidence="3" id="KW-1185">Reference proteome</keyword>
<accession>A0A556VV19</accession>
<dbReference type="AlphaFoldDB" id="A0A556VV19"/>
<dbReference type="Proteomes" id="UP000319801">
    <property type="component" value="Unassembled WGS sequence"/>
</dbReference>
<organism evidence="2 3">
    <name type="scientific">Bagarius yarrelli</name>
    <name type="common">Goonch</name>
    <name type="synonym">Bagrus yarrelli</name>
    <dbReference type="NCBI Taxonomy" id="175774"/>
    <lineage>
        <taxon>Eukaryota</taxon>
        <taxon>Metazoa</taxon>
        <taxon>Chordata</taxon>
        <taxon>Craniata</taxon>
        <taxon>Vertebrata</taxon>
        <taxon>Euteleostomi</taxon>
        <taxon>Actinopterygii</taxon>
        <taxon>Neopterygii</taxon>
        <taxon>Teleostei</taxon>
        <taxon>Ostariophysi</taxon>
        <taxon>Siluriformes</taxon>
        <taxon>Sisoridae</taxon>
        <taxon>Sisorinae</taxon>
        <taxon>Bagarius</taxon>
    </lineage>
</organism>
<feature type="compositionally biased region" description="Basic and acidic residues" evidence="1">
    <location>
        <begin position="1"/>
        <end position="17"/>
    </location>
</feature>
<gene>
    <name evidence="2" type="ORF">Baya_16324</name>
</gene>
<comment type="caution">
    <text evidence="2">The sequence shown here is derived from an EMBL/GenBank/DDBJ whole genome shotgun (WGS) entry which is preliminary data.</text>
</comment>
<reference evidence="2 3" key="1">
    <citation type="journal article" date="2019" name="Genome Biol. Evol.">
        <title>Whole-Genome Sequencing of the Giant Devil Catfish, Bagarius yarrelli.</title>
        <authorList>
            <person name="Jiang W."/>
            <person name="Lv Y."/>
            <person name="Cheng L."/>
            <person name="Yang K."/>
            <person name="Chao B."/>
            <person name="Wang X."/>
            <person name="Li Y."/>
            <person name="Pan X."/>
            <person name="You X."/>
            <person name="Zhang Y."/>
            <person name="Yang J."/>
            <person name="Li J."/>
            <person name="Zhang X."/>
            <person name="Liu S."/>
            <person name="Sun C."/>
            <person name="Yang J."/>
            <person name="Shi Q."/>
        </authorList>
    </citation>
    <scope>NUCLEOTIDE SEQUENCE [LARGE SCALE GENOMIC DNA]</scope>
    <source>
        <strain evidence="2">JWS20170419001</strain>
        <tissue evidence="2">Muscle</tissue>
    </source>
</reference>
<proteinExistence type="predicted"/>
<evidence type="ECO:0000313" key="2">
    <source>
        <dbReference type="EMBL" id="TTT95464.1"/>
    </source>
</evidence>
<dbReference type="EMBL" id="VCAZ01000287">
    <property type="protein sequence ID" value="TTT95464.1"/>
    <property type="molecule type" value="Genomic_DNA"/>
</dbReference>
<sequence>MDVIKRQPEQTVERCVKPQDSARQTTRRQMVALMVTPRCVFTQMKAKPPYLHRRLTDSALGRGKRRLM</sequence>
<feature type="region of interest" description="Disordered" evidence="1">
    <location>
        <begin position="1"/>
        <end position="25"/>
    </location>
</feature>
<name>A0A556VV19_BAGYA</name>
<protein>
    <submittedName>
        <fullName evidence="2">Uncharacterized protein</fullName>
    </submittedName>
</protein>
<evidence type="ECO:0000313" key="3">
    <source>
        <dbReference type="Proteomes" id="UP000319801"/>
    </source>
</evidence>
<evidence type="ECO:0000256" key="1">
    <source>
        <dbReference type="SAM" id="MobiDB-lite"/>
    </source>
</evidence>